<evidence type="ECO:0000313" key="4">
    <source>
        <dbReference type="Proteomes" id="UP000254866"/>
    </source>
</evidence>
<feature type="compositionally biased region" description="Basic and acidic residues" evidence="1">
    <location>
        <begin position="360"/>
        <end position="371"/>
    </location>
</feature>
<gene>
    <name evidence="3" type="ORF">BP5553_00998</name>
</gene>
<dbReference type="GeneID" id="43593847"/>
<dbReference type="PANTHER" id="PTHR21456:SF1">
    <property type="entry name" value="C2 NT-TYPE DOMAIN-CONTAINING PROTEIN"/>
    <property type="match status" value="1"/>
</dbReference>
<dbReference type="PROSITE" id="PS51840">
    <property type="entry name" value="C2_NT"/>
    <property type="match status" value="1"/>
</dbReference>
<dbReference type="Pfam" id="PF10358">
    <property type="entry name" value="NT-C2"/>
    <property type="match status" value="1"/>
</dbReference>
<feature type="compositionally biased region" description="Polar residues" evidence="1">
    <location>
        <begin position="259"/>
        <end position="277"/>
    </location>
</feature>
<dbReference type="EMBL" id="NPIC01000001">
    <property type="protein sequence ID" value="RDL41019.1"/>
    <property type="molecule type" value="Genomic_DNA"/>
</dbReference>
<dbReference type="InterPro" id="IPR019448">
    <property type="entry name" value="NT-C2"/>
</dbReference>
<proteinExistence type="predicted"/>
<evidence type="ECO:0000313" key="3">
    <source>
        <dbReference type="EMBL" id="RDL41019.1"/>
    </source>
</evidence>
<dbReference type="RefSeq" id="XP_031873675.1">
    <property type="nucleotide sequence ID" value="XM_032009621.1"/>
</dbReference>
<dbReference type="PANTHER" id="PTHR21456">
    <property type="entry name" value="FAMILY WITH SEQUENCE SIMILARITY 102"/>
    <property type="match status" value="1"/>
</dbReference>
<dbReference type="InterPro" id="IPR039931">
    <property type="entry name" value="EEIG1/2-like"/>
</dbReference>
<comment type="caution">
    <text evidence="3">The sequence shown here is derived from an EMBL/GenBank/DDBJ whole genome shotgun (WGS) entry which is preliminary data.</text>
</comment>
<reference evidence="3 4" key="1">
    <citation type="journal article" date="2018" name="IMA Fungus">
        <title>IMA Genome-F 9: Draft genome sequence of Annulohypoxylon stygium, Aspergillus mulundensis, Berkeleyomyces basicola (syn. Thielaviopsis basicola), Ceratocystis smalleyi, two Cercospora beticola strains, Coleophoma cylindrospora, Fusarium fracticaudum, Phialophora cf. hyalina, and Morchella septimelata.</title>
        <authorList>
            <person name="Wingfield B.D."/>
            <person name="Bills G.F."/>
            <person name="Dong Y."/>
            <person name="Huang W."/>
            <person name="Nel W.J."/>
            <person name="Swalarsk-Parry B.S."/>
            <person name="Vaghefi N."/>
            <person name="Wilken P.M."/>
            <person name="An Z."/>
            <person name="de Beer Z.W."/>
            <person name="De Vos L."/>
            <person name="Chen L."/>
            <person name="Duong T.A."/>
            <person name="Gao Y."/>
            <person name="Hammerbacher A."/>
            <person name="Kikkert J.R."/>
            <person name="Li Y."/>
            <person name="Li H."/>
            <person name="Li K."/>
            <person name="Li Q."/>
            <person name="Liu X."/>
            <person name="Ma X."/>
            <person name="Naidoo K."/>
            <person name="Pethybridge S.J."/>
            <person name="Sun J."/>
            <person name="Steenkamp E.T."/>
            <person name="van der Nest M.A."/>
            <person name="van Wyk S."/>
            <person name="Wingfield M.J."/>
            <person name="Xiong C."/>
            <person name="Yue Q."/>
            <person name="Zhang X."/>
        </authorList>
    </citation>
    <scope>NUCLEOTIDE SEQUENCE [LARGE SCALE GENOMIC DNA]</scope>
    <source>
        <strain evidence="3 4">BP 5553</strain>
    </source>
</reference>
<name>A0A370TZR1_9HELO</name>
<dbReference type="Proteomes" id="UP000254866">
    <property type="component" value="Unassembled WGS sequence"/>
</dbReference>
<accession>A0A370TZR1</accession>
<feature type="domain" description="C2 NT-type" evidence="2">
    <location>
        <begin position="1"/>
        <end position="144"/>
    </location>
</feature>
<protein>
    <recommendedName>
        <fullName evidence="2">C2 NT-type domain-containing protein</fullName>
    </recommendedName>
</protein>
<keyword evidence="4" id="KW-1185">Reference proteome</keyword>
<evidence type="ECO:0000256" key="1">
    <source>
        <dbReference type="SAM" id="MobiDB-lite"/>
    </source>
</evidence>
<organism evidence="3 4">
    <name type="scientific">Venustampulla echinocandica</name>
    <dbReference type="NCBI Taxonomy" id="2656787"/>
    <lineage>
        <taxon>Eukaryota</taxon>
        <taxon>Fungi</taxon>
        <taxon>Dikarya</taxon>
        <taxon>Ascomycota</taxon>
        <taxon>Pezizomycotina</taxon>
        <taxon>Leotiomycetes</taxon>
        <taxon>Helotiales</taxon>
        <taxon>Pleuroascaceae</taxon>
        <taxon>Venustampulla</taxon>
    </lineage>
</organism>
<feature type="compositionally biased region" description="Basic and acidic residues" evidence="1">
    <location>
        <begin position="326"/>
        <end position="335"/>
    </location>
</feature>
<feature type="compositionally biased region" description="Basic residues" evidence="1">
    <location>
        <begin position="286"/>
        <end position="297"/>
    </location>
</feature>
<feature type="compositionally biased region" description="Low complexity" evidence="1">
    <location>
        <begin position="298"/>
        <end position="307"/>
    </location>
</feature>
<evidence type="ECO:0000259" key="2">
    <source>
        <dbReference type="PROSITE" id="PS51840"/>
    </source>
</evidence>
<dbReference type="AlphaFoldDB" id="A0A370TZR1"/>
<feature type="region of interest" description="Disordered" evidence="1">
    <location>
        <begin position="252"/>
        <end position="371"/>
    </location>
</feature>
<sequence>MISKLLVSKARKIIDLNNVPLVAGTAYVKWHLPSSTEQRGCTQKSPIAEHKVFWNYVKDISVRLTIDKNNNLAETLIHFEVVQEFNNIATKGERITLGTLSLNLAEYVEESEMGVDGEEGVVRRYLMQESKINSTLKVSIFMRQVDGEKNFVAPPLKTAPVFGGIAGIVAGETGEQDDLRRCSSVASFPDLRSWIMHTNIGYFHNTDMPVISKSRDHGELQDMYRRTLAASWSTQGNELRADQCIEDIFNGGDGWKDTYSPNTTDLSSSTPRIAQQEDSGDDNQHHHQQQHARRHQRSQSGASARSQNTITKKPSMPRIRGHKHSSSHETLDRQGDTQSAQIDHSLETGSDRGTTGSSRKAKEVTEFDVRDDLVAWRSPALR</sequence>
<dbReference type="STRING" id="2656787.A0A370TZR1"/>
<dbReference type="OrthoDB" id="3365224at2759"/>